<reference evidence="2" key="1">
    <citation type="journal article" date="2019" name="Int. J. Syst. Evol. Microbiol.">
        <title>The Global Catalogue of Microorganisms (GCM) 10K type strain sequencing project: providing services to taxonomists for standard genome sequencing and annotation.</title>
        <authorList>
            <consortium name="The Broad Institute Genomics Platform"/>
            <consortium name="The Broad Institute Genome Sequencing Center for Infectious Disease"/>
            <person name="Wu L."/>
            <person name="Ma J."/>
        </authorList>
    </citation>
    <scope>NUCLEOTIDE SEQUENCE [LARGE SCALE GENOMIC DNA]</scope>
    <source>
        <strain evidence="2">KACC 12649</strain>
    </source>
</reference>
<name>A0ABW0L6E8_9BURK</name>
<evidence type="ECO:0000313" key="2">
    <source>
        <dbReference type="Proteomes" id="UP001596050"/>
    </source>
</evidence>
<organism evidence="1 2">
    <name type="scientific">Massilia niabensis</name>
    <dbReference type="NCBI Taxonomy" id="544910"/>
    <lineage>
        <taxon>Bacteria</taxon>
        <taxon>Pseudomonadati</taxon>
        <taxon>Pseudomonadota</taxon>
        <taxon>Betaproteobacteria</taxon>
        <taxon>Burkholderiales</taxon>
        <taxon>Oxalobacteraceae</taxon>
        <taxon>Telluria group</taxon>
        <taxon>Massilia</taxon>
    </lineage>
</organism>
<dbReference type="Gene3D" id="2.60.34.30">
    <property type="entry name" value="Competence, DNA-entry nuclease inhibitor, ComJ"/>
    <property type="match status" value="1"/>
</dbReference>
<protein>
    <submittedName>
        <fullName evidence="1">Uncharacterized protein</fullName>
    </submittedName>
</protein>
<accession>A0ABW0L6E8</accession>
<keyword evidence="2" id="KW-1185">Reference proteome</keyword>
<dbReference type="EMBL" id="JBHSMU010000015">
    <property type="protein sequence ID" value="MFC5461405.1"/>
    <property type="molecule type" value="Genomic_DNA"/>
</dbReference>
<comment type="caution">
    <text evidence="1">The sequence shown here is derived from an EMBL/GenBank/DDBJ whole genome shotgun (WGS) entry which is preliminary data.</text>
</comment>
<gene>
    <name evidence="1" type="ORF">ACFPN5_16465</name>
</gene>
<proteinExistence type="predicted"/>
<dbReference type="Proteomes" id="UP001596050">
    <property type="component" value="Unassembled WGS sequence"/>
</dbReference>
<dbReference type="InterPro" id="IPR038691">
    <property type="entry name" value="ComJ_sf"/>
</dbReference>
<sequence>MIHRDLALFADYYQFYLQDEDAEGNLSEAWSDDAVDRLLAVAPGTIGVGTVRNTAVPVTIGVVDCKPMMEADSFDHIVECSVTFGSGKIVVAGWADDLEEAARFHLAPGTYRVRVNYAGLNTVWPDGLEGNDRYYIQLWPAVEGPVTILKNRAINPVAQRFDVRYGS</sequence>
<evidence type="ECO:0000313" key="1">
    <source>
        <dbReference type="EMBL" id="MFC5461405.1"/>
    </source>
</evidence>
<dbReference type="RefSeq" id="WP_379784850.1">
    <property type="nucleotide sequence ID" value="NZ_JBHSMU010000015.1"/>
</dbReference>